<protein>
    <submittedName>
        <fullName evidence="10">Iron chelate uptake ABC transporter family permease subunit</fullName>
    </submittedName>
    <submittedName>
        <fullName evidence="9">Putative iron transport permease</fullName>
    </submittedName>
</protein>
<dbReference type="PANTHER" id="PTHR30472">
    <property type="entry name" value="FERRIC ENTEROBACTIN TRANSPORT SYSTEM PERMEASE PROTEIN"/>
    <property type="match status" value="1"/>
</dbReference>
<reference evidence="10 12" key="2">
    <citation type="submission" date="2021-01" db="EMBL/GenBank/DDBJ databases">
        <title>FDA dAtabase for Regulatory Grade micrObial Sequences (FDA-ARGOS): Supporting development and validation of Infectious Disease Dx tests.</title>
        <authorList>
            <person name="Blissenbach B."/>
            <person name="Krut O."/>
            <person name="Tallon L."/>
            <person name="Sadzewicz L."/>
            <person name="Zhao X."/>
            <person name="Boylan J."/>
            <person name="Ott S."/>
            <person name="Bowen H."/>
            <person name="Vavikolanu K."/>
            <person name="Mehta A."/>
            <person name="Aluvathingal J."/>
            <person name="Nadendla S."/>
            <person name="Yan Y."/>
            <person name="Sichtig H."/>
        </authorList>
    </citation>
    <scope>NUCLEOTIDE SEQUENCE [LARGE SCALE GENOMIC DNA]</scope>
    <source>
        <strain evidence="10 12">FDAARGOS_1082</strain>
    </source>
</reference>
<proteinExistence type="inferred from homology"/>
<evidence type="ECO:0000256" key="6">
    <source>
        <dbReference type="ARBA" id="ARBA00022989"/>
    </source>
</evidence>
<feature type="transmembrane region" description="Helical" evidence="8">
    <location>
        <begin position="309"/>
        <end position="330"/>
    </location>
</feature>
<evidence type="ECO:0000313" key="12">
    <source>
        <dbReference type="Proteomes" id="UP000595309"/>
    </source>
</evidence>
<keyword evidence="4" id="KW-1003">Cell membrane</keyword>
<feature type="transmembrane region" description="Helical" evidence="8">
    <location>
        <begin position="197"/>
        <end position="215"/>
    </location>
</feature>
<evidence type="ECO:0000313" key="11">
    <source>
        <dbReference type="Proteomes" id="UP000048841"/>
    </source>
</evidence>
<feature type="transmembrane region" description="Helical" evidence="8">
    <location>
        <begin position="27"/>
        <end position="46"/>
    </location>
</feature>
<dbReference type="Pfam" id="PF01032">
    <property type="entry name" value="FecCD"/>
    <property type="match status" value="1"/>
</dbReference>
<name>A0A0E1NEG7_YEREN</name>
<dbReference type="Proteomes" id="UP000048841">
    <property type="component" value="Unassembled WGS sequence"/>
</dbReference>
<evidence type="ECO:0000256" key="4">
    <source>
        <dbReference type="ARBA" id="ARBA00022475"/>
    </source>
</evidence>
<dbReference type="Proteomes" id="UP000595309">
    <property type="component" value="Chromosome"/>
</dbReference>
<keyword evidence="3" id="KW-0813">Transport</keyword>
<evidence type="ECO:0000256" key="7">
    <source>
        <dbReference type="ARBA" id="ARBA00023136"/>
    </source>
</evidence>
<dbReference type="InterPro" id="IPR000522">
    <property type="entry name" value="ABC_transptr_permease_BtuC"/>
</dbReference>
<dbReference type="EMBL" id="CGBR01000002">
    <property type="protein sequence ID" value="CFQ53146.1"/>
    <property type="molecule type" value="Genomic_DNA"/>
</dbReference>
<feature type="transmembrane region" description="Helical" evidence="8">
    <location>
        <begin position="243"/>
        <end position="271"/>
    </location>
</feature>
<dbReference type="InterPro" id="IPR037294">
    <property type="entry name" value="ABC_BtuC-like"/>
</dbReference>
<feature type="transmembrane region" description="Helical" evidence="8">
    <location>
        <begin position="58"/>
        <end position="78"/>
    </location>
</feature>
<dbReference type="AlphaFoldDB" id="A0A0E1NEG7"/>
<dbReference type="GO" id="GO:0022857">
    <property type="term" value="F:transmembrane transporter activity"/>
    <property type="evidence" value="ECO:0007669"/>
    <property type="project" value="InterPro"/>
</dbReference>
<evidence type="ECO:0000256" key="5">
    <source>
        <dbReference type="ARBA" id="ARBA00022692"/>
    </source>
</evidence>
<dbReference type="PATRIC" id="fig|630.129.peg.721"/>
<evidence type="ECO:0000256" key="8">
    <source>
        <dbReference type="SAM" id="Phobius"/>
    </source>
</evidence>
<organism evidence="9 11">
    <name type="scientific">Yersinia enterocolitica</name>
    <dbReference type="NCBI Taxonomy" id="630"/>
    <lineage>
        <taxon>Bacteria</taxon>
        <taxon>Pseudomonadati</taxon>
        <taxon>Pseudomonadota</taxon>
        <taxon>Gammaproteobacteria</taxon>
        <taxon>Enterobacterales</taxon>
        <taxon>Yersiniaceae</taxon>
        <taxon>Yersinia</taxon>
    </lineage>
</organism>
<evidence type="ECO:0000256" key="2">
    <source>
        <dbReference type="ARBA" id="ARBA00007935"/>
    </source>
</evidence>
<dbReference type="SUPFAM" id="SSF81345">
    <property type="entry name" value="ABC transporter involved in vitamin B12 uptake, BtuC"/>
    <property type="match status" value="1"/>
</dbReference>
<dbReference type="GO" id="GO:0005886">
    <property type="term" value="C:plasma membrane"/>
    <property type="evidence" value="ECO:0007669"/>
    <property type="project" value="UniProtKB-SubCell"/>
</dbReference>
<feature type="transmembrane region" description="Helical" evidence="8">
    <location>
        <begin position="123"/>
        <end position="141"/>
    </location>
</feature>
<dbReference type="Gene3D" id="1.10.3470.10">
    <property type="entry name" value="ABC transporter involved in vitamin B12 uptake, BtuC"/>
    <property type="match status" value="1"/>
</dbReference>
<evidence type="ECO:0000313" key="9">
    <source>
        <dbReference type="EMBL" id="CFQ53146.1"/>
    </source>
</evidence>
<feature type="transmembrane region" description="Helical" evidence="8">
    <location>
        <begin position="90"/>
        <end position="111"/>
    </location>
</feature>
<evidence type="ECO:0000256" key="3">
    <source>
        <dbReference type="ARBA" id="ARBA00022448"/>
    </source>
</evidence>
<dbReference type="EMBL" id="CP068146">
    <property type="protein sequence ID" value="QQU45713.1"/>
    <property type="molecule type" value="Genomic_DNA"/>
</dbReference>
<dbReference type="RefSeq" id="WP_005157195.1">
    <property type="nucleotide sequence ID" value="NZ_CGBC01000005.1"/>
</dbReference>
<dbReference type="GeneID" id="31410381"/>
<dbReference type="PANTHER" id="PTHR30472:SF19">
    <property type="entry name" value="PETROBACTIN IMPORT SYSTEM PERMEASE PROTEIN YCLO"/>
    <property type="match status" value="1"/>
</dbReference>
<gene>
    <name evidence="9" type="primary">feuC</name>
    <name evidence="9" type="ORF">ERS137941_00499</name>
    <name evidence="10" type="ORF">I6I39_11945</name>
</gene>
<keyword evidence="7 8" id="KW-0472">Membrane</keyword>
<accession>A0A0E1NEG7</accession>
<sequence length="335" mass="36381">MQANEYSSPSSLSQEKNKILSSPAKRLLLLSVIALVAMVIFMTINLRGNIQYVLVHRGLILATMVLVAFAAGIATVLFQTVTNNRILTPSVMGLEALFILIQTMLIFFVDANGFRVLGITGKFICESALLLLFSVFLYRWLLTGVGINLHKVLLVGLVCGTLFRSLSSLMQRLLSPGEFAVLQGRVFATFTRAAPEIIALSTGIIILVAITIWRMRHCLDIIALGRNTAINLGVAYQKKITTILLLVSLLVAISTALVGPLTFLGLLIANLAYPLVGSFRHQYLLPGVFLLGVITLVGGQLILERLLNMSGTLSVVIEFVGGALFIYLLIKKAPV</sequence>
<reference evidence="9 11" key="1">
    <citation type="submission" date="2015-03" db="EMBL/GenBank/DDBJ databases">
        <authorList>
            <person name="Murphy D."/>
        </authorList>
    </citation>
    <scope>NUCLEOTIDE SEQUENCE [LARGE SCALE GENOMIC DNA]</scope>
    <source>
        <strain evidence="9 11">IP26249</strain>
    </source>
</reference>
<dbReference type="GO" id="GO:0033214">
    <property type="term" value="P:siderophore-iron import into cell"/>
    <property type="evidence" value="ECO:0007669"/>
    <property type="project" value="TreeGrafter"/>
</dbReference>
<keyword evidence="6 8" id="KW-1133">Transmembrane helix</keyword>
<keyword evidence="5 8" id="KW-0812">Transmembrane</keyword>
<feature type="transmembrane region" description="Helical" evidence="8">
    <location>
        <begin position="147"/>
        <end position="166"/>
    </location>
</feature>
<evidence type="ECO:0000256" key="1">
    <source>
        <dbReference type="ARBA" id="ARBA00004651"/>
    </source>
</evidence>
<comment type="subcellular location">
    <subcellularLocation>
        <location evidence="1">Cell membrane</location>
        <topology evidence="1">Multi-pass membrane protein</topology>
    </subcellularLocation>
</comment>
<evidence type="ECO:0000313" key="10">
    <source>
        <dbReference type="EMBL" id="QQU45713.1"/>
    </source>
</evidence>
<dbReference type="KEGG" id="yet:CH48_2386"/>
<comment type="similarity">
    <text evidence="2">Belongs to the binding-protein-dependent transport system permease family. FecCD subfamily.</text>
</comment>
<feature type="transmembrane region" description="Helical" evidence="8">
    <location>
        <begin position="283"/>
        <end position="303"/>
    </location>
</feature>